<evidence type="ECO:0000259" key="6">
    <source>
        <dbReference type="PROSITE" id="PS50966"/>
    </source>
</evidence>
<feature type="compositionally biased region" description="Basic and acidic residues" evidence="5">
    <location>
        <begin position="232"/>
        <end position="241"/>
    </location>
</feature>
<evidence type="ECO:0000256" key="2">
    <source>
        <dbReference type="ARBA" id="ARBA00022771"/>
    </source>
</evidence>
<evidence type="ECO:0000256" key="1">
    <source>
        <dbReference type="ARBA" id="ARBA00022723"/>
    </source>
</evidence>
<dbReference type="InterPro" id="IPR006564">
    <property type="entry name" value="Znf_PMZ"/>
</dbReference>
<feature type="region of interest" description="Disordered" evidence="5">
    <location>
        <begin position="218"/>
        <end position="249"/>
    </location>
</feature>
<keyword evidence="2 4" id="KW-0863">Zinc-finger</keyword>
<dbReference type="Proteomes" id="UP000813463">
    <property type="component" value="Chromosome 4"/>
</dbReference>
<proteinExistence type="predicted"/>
<feature type="domain" description="SWIM-type" evidence="6">
    <location>
        <begin position="134"/>
        <end position="175"/>
    </location>
</feature>
<feature type="compositionally biased region" description="Gly residues" evidence="5">
    <location>
        <begin position="319"/>
        <end position="343"/>
    </location>
</feature>
<dbReference type="InterPro" id="IPR007527">
    <property type="entry name" value="Znf_SWIM"/>
</dbReference>
<feature type="compositionally biased region" description="Polar residues" evidence="5">
    <location>
        <begin position="296"/>
        <end position="317"/>
    </location>
</feature>
<evidence type="ECO:0000256" key="4">
    <source>
        <dbReference type="PROSITE-ProRule" id="PRU00325"/>
    </source>
</evidence>
<keyword evidence="1" id="KW-0479">Metal-binding</keyword>
<dbReference type="Pfam" id="PF04434">
    <property type="entry name" value="SWIM"/>
    <property type="match status" value="1"/>
</dbReference>
<protein>
    <recommendedName>
        <fullName evidence="6">SWIM-type domain-containing protein</fullName>
    </recommendedName>
</protein>
<evidence type="ECO:0000313" key="8">
    <source>
        <dbReference type="RefSeq" id="XP_056698676.1"/>
    </source>
</evidence>
<dbReference type="GeneID" id="130472198"/>
<gene>
    <name evidence="8" type="primary">LOC130472198</name>
</gene>
<reference evidence="7" key="1">
    <citation type="journal article" date="2021" name="Nat. Commun.">
        <title>Genomic analyses provide insights into spinach domestication and the genetic basis of agronomic traits.</title>
        <authorList>
            <person name="Cai X."/>
            <person name="Sun X."/>
            <person name="Xu C."/>
            <person name="Sun H."/>
            <person name="Wang X."/>
            <person name="Ge C."/>
            <person name="Zhang Z."/>
            <person name="Wang Q."/>
            <person name="Fei Z."/>
            <person name="Jiao C."/>
            <person name="Wang Q."/>
        </authorList>
    </citation>
    <scope>NUCLEOTIDE SEQUENCE [LARGE SCALE GENOMIC DNA]</scope>
    <source>
        <strain evidence="7">cv. Varoflay</strain>
    </source>
</reference>
<evidence type="ECO:0000256" key="3">
    <source>
        <dbReference type="ARBA" id="ARBA00022833"/>
    </source>
</evidence>
<keyword evidence="3" id="KW-0862">Zinc</keyword>
<evidence type="ECO:0000313" key="7">
    <source>
        <dbReference type="Proteomes" id="UP000813463"/>
    </source>
</evidence>
<accession>A0ABM3RSS7</accession>
<dbReference type="PROSITE" id="PS50966">
    <property type="entry name" value="ZF_SWIM"/>
    <property type="match status" value="1"/>
</dbReference>
<evidence type="ECO:0000256" key="5">
    <source>
        <dbReference type="SAM" id="MobiDB-lite"/>
    </source>
</evidence>
<dbReference type="PANTHER" id="PTHR31973">
    <property type="entry name" value="POLYPROTEIN, PUTATIVE-RELATED"/>
    <property type="match status" value="1"/>
</dbReference>
<organism evidence="7 8">
    <name type="scientific">Spinacia oleracea</name>
    <name type="common">Spinach</name>
    <dbReference type="NCBI Taxonomy" id="3562"/>
    <lineage>
        <taxon>Eukaryota</taxon>
        <taxon>Viridiplantae</taxon>
        <taxon>Streptophyta</taxon>
        <taxon>Embryophyta</taxon>
        <taxon>Tracheophyta</taxon>
        <taxon>Spermatophyta</taxon>
        <taxon>Magnoliopsida</taxon>
        <taxon>eudicotyledons</taxon>
        <taxon>Gunneridae</taxon>
        <taxon>Pentapetalae</taxon>
        <taxon>Caryophyllales</taxon>
        <taxon>Chenopodiaceae</taxon>
        <taxon>Chenopodioideae</taxon>
        <taxon>Anserineae</taxon>
        <taxon>Spinacia</taxon>
    </lineage>
</organism>
<dbReference type="RefSeq" id="XP_056698676.1">
    <property type="nucleotide sequence ID" value="XM_056842698.1"/>
</dbReference>
<dbReference type="PANTHER" id="PTHR31973:SF197">
    <property type="entry name" value="SWIM-TYPE DOMAIN-CONTAINING PROTEIN"/>
    <property type="match status" value="1"/>
</dbReference>
<feature type="region of interest" description="Disordered" evidence="5">
    <location>
        <begin position="263"/>
        <end position="358"/>
    </location>
</feature>
<dbReference type="SMART" id="SM00575">
    <property type="entry name" value="ZnF_PMZ"/>
    <property type="match status" value="1"/>
</dbReference>
<reference evidence="8" key="2">
    <citation type="submission" date="2025-08" db="UniProtKB">
        <authorList>
            <consortium name="RefSeq"/>
        </authorList>
    </citation>
    <scope>IDENTIFICATION</scope>
    <source>
        <tissue evidence="8">Leaf</tissue>
    </source>
</reference>
<name>A0ABM3RSS7_SPIOL</name>
<sequence length="444" mass="50379">MKLLFWKIAKAYNLADFNDAVEEMNAINEEVVTAFKSYNPKLFCRAYLDISMKTDAITSNMAETFNGYIINARTKHLIYMLEDIRISLMQRLVVKRQAMQKSTSTVCQRIQVKLDQEKTKAANCDVIPSTDTLFNVNYYLDQLVVDLEAKTCSCRKWNMLGYPCCHAVACIYFLNKEAEDFVEDCYKRETYLKAYAGSIPPIDGERYWPRVEYGLDPPPIKIGPGRPRVNRRKDPMEDPKKPGTLQRTGMEMTCSICHVKGHNKRRCPNKDTASAPTEPPPKRSRGRPRKDGQPPISHSQVAQSSTAHHNATAQPTQLGRGGRMCRGGAGSRGGRTTSRGGGQHQVEDQGEAGHLQEEEGEETKYLSEFCFLKWLVLSRFQLVLGCILHQMVQHTPIKVAVLGMSITKQANQANTLHCTKQLSSNFNKKKIWFPVELFMYVIRQ</sequence>
<keyword evidence="7" id="KW-1185">Reference proteome</keyword>